<evidence type="ECO:0000313" key="4">
    <source>
        <dbReference type="Proteomes" id="UP000018936"/>
    </source>
</evidence>
<feature type="non-terminal residue" evidence="3">
    <location>
        <position position="1"/>
    </location>
</feature>
<dbReference type="AlphaFoldDB" id="V8NDJ5"/>
<dbReference type="OrthoDB" id="8573660at2759"/>
<dbReference type="SUPFAM" id="SSF54076">
    <property type="entry name" value="RNase A-like"/>
    <property type="match status" value="1"/>
</dbReference>
<dbReference type="Proteomes" id="UP000018936">
    <property type="component" value="Unassembled WGS sequence"/>
</dbReference>
<dbReference type="EMBL" id="AZIM01004915">
    <property type="protein sequence ID" value="ETE60150.1"/>
    <property type="molecule type" value="Genomic_DNA"/>
</dbReference>
<gene>
    <name evidence="3" type="ORF">L345_14112</name>
</gene>
<reference evidence="3 4" key="1">
    <citation type="journal article" date="2013" name="Proc. Natl. Acad. Sci. U.S.A.">
        <title>The king cobra genome reveals dynamic gene evolution and adaptation in the snake venom system.</title>
        <authorList>
            <person name="Vonk F.J."/>
            <person name="Casewell N.R."/>
            <person name="Henkel C.V."/>
            <person name="Heimberg A.M."/>
            <person name="Jansen H.J."/>
            <person name="McCleary R.J."/>
            <person name="Kerkkamp H.M."/>
            <person name="Vos R.A."/>
            <person name="Guerreiro I."/>
            <person name="Calvete J.J."/>
            <person name="Wuster W."/>
            <person name="Woods A.E."/>
            <person name="Logan J.M."/>
            <person name="Harrison R.A."/>
            <person name="Castoe T.A."/>
            <person name="de Koning A.P."/>
            <person name="Pollock D.D."/>
            <person name="Yandell M."/>
            <person name="Calderon D."/>
            <person name="Renjifo C."/>
            <person name="Currier R.B."/>
            <person name="Salgado D."/>
            <person name="Pla D."/>
            <person name="Sanz L."/>
            <person name="Hyder A.S."/>
            <person name="Ribeiro J.M."/>
            <person name="Arntzen J.W."/>
            <person name="van den Thillart G.E."/>
            <person name="Boetzer M."/>
            <person name="Pirovano W."/>
            <person name="Dirks R.P."/>
            <person name="Spaink H.P."/>
            <person name="Duboule D."/>
            <person name="McGlinn E."/>
            <person name="Kini R.M."/>
            <person name="Richardson M.K."/>
        </authorList>
    </citation>
    <scope>NUCLEOTIDE SEQUENCE</scope>
    <source>
        <tissue evidence="3">Blood</tissue>
    </source>
</reference>
<dbReference type="SMART" id="SM00092">
    <property type="entry name" value="RNAse_Pc"/>
    <property type="match status" value="1"/>
</dbReference>
<organism evidence="3 4">
    <name type="scientific">Ophiophagus hannah</name>
    <name type="common">King cobra</name>
    <name type="synonym">Naja hannah</name>
    <dbReference type="NCBI Taxonomy" id="8665"/>
    <lineage>
        <taxon>Eukaryota</taxon>
        <taxon>Metazoa</taxon>
        <taxon>Chordata</taxon>
        <taxon>Craniata</taxon>
        <taxon>Vertebrata</taxon>
        <taxon>Euteleostomi</taxon>
        <taxon>Lepidosauria</taxon>
        <taxon>Squamata</taxon>
        <taxon>Bifurcata</taxon>
        <taxon>Unidentata</taxon>
        <taxon>Episquamata</taxon>
        <taxon>Toxicofera</taxon>
        <taxon>Serpentes</taxon>
        <taxon>Colubroidea</taxon>
        <taxon>Elapidae</taxon>
        <taxon>Elapinae</taxon>
        <taxon>Ophiophagus</taxon>
    </lineage>
</organism>
<evidence type="ECO:0000256" key="1">
    <source>
        <dbReference type="ARBA" id="ARBA00005600"/>
    </source>
</evidence>
<comment type="similarity">
    <text evidence="1">Belongs to the pancreatic ribonuclease family.</text>
</comment>
<name>V8NDJ5_OPHHA</name>
<feature type="non-terminal residue" evidence="3">
    <location>
        <position position="179"/>
    </location>
</feature>
<comment type="caution">
    <text evidence="3">The sequence shown here is derived from an EMBL/GenBank/DDBJ whole genome shotgun (WGS) entry which is preliminary data.</text>
</comment>
<proteinExistence type="inferred from homology"/>
<dbReference type="GO" id="GO:0003676">
    <property type="term" value="F:nucleic acid binding"/>
    <property type="evidence" value="ECO:0007669"/>
    <property type="project" value="InterPro"/>
</dbReference>
<dbReference type="GO" id="GO:0004540">
    <property type="term" value="F:RNA nuclease activity"/>
    <property type="evidence" value="ECO:0007669"/>
    <property type="project" value="TreeGrafter"/>
</dbReference>
<dbReference type="InterPro" id="IPR001427">
    <property type="entry name" value="RNaseA"/>
</dbReference>
<accession>V8NDJ5</accession>
<evidence type="ECO:0000313" key="3">
    <source>
        <dbReference type="EMBL" id="ETE60150.1"/>
    </source>
</evidence>
<dbReference type="PRINTS" id="PR00794">
    <property type="entry name" value="RIBONUCLEASE"/>
</dbReference>
<dbReference type="Pfam" id="PF00074">
    <property type="entry name" value="RnaseA"/>
    <property type="match status" value="1"/>
</dbReference>
<dbReference type="InterPro" id="IPR023412">
    <property type="entry name" value="RNaseA_domain"/>
</dbReference>
<dbReference type="CDD" id="cd06265">
    <property type="entry name" value="RNase_A_canonical"/>
    <property type="match status" value="1"/>
</dbReference>
<dbReference type="InterPro" id="IPR036816">
    <property type="entry name" value="RNaseA-like_dom_sf"/>
</dbReference>
<dbReference type="PANTHER" id="PTHR11437:SF65">
    <property type="entry name" value="ANGIOGENIN-2"/>
    <property type="match status" value="1"/>
</dbReference>
<dbReference type="PANTHER" id="PTHR11437">
    <property type="entry name" value="RIBONUCLEASE"/>
    <property type="match status" value="1"/>
</dbReference>
<feature type="domain" description="Ribonuclease A-domain" evidence="2">
    <location>
        <begin position="34"/>
        <end position="148"/>
    </location>
</feature>
<dbReference type="Gene3D" id="3.10.130.10">
    <property type="entry name" value="Ribonuclease A-like domain"/>
    <property type="match status" value="1"/>
</dbReference>
<sequence length="179" mass="20408">MLSQEETIMPLKESFHALLLLLTTVFILGSIAFSYEDFLMKHYDFPRSIVGSHYCNAMMQSRGMTKPKCRLVNTFIHDTKAYILDVCGRKGVSYGHELRHSIKLFSVTTCTLRGSNPRAPCVYKENISPQNIVIACLDGKPVHYEEGNFAVLRGHLYNRLLEAEEQKVENPSLPRDLIQ</sequence>
<evidence type="ECO:0000259" key="2">
    <source>
        <dbReference type="SMART" id="SM00092"/>
    </source>
</evidence>
<protein>
    <recommendedName>
        <fullName evidence="2">Ribonuclease A-domain domain-containing protein</fullName>
    </recommendedName>
</protein>
<dbReference type="GO" id="GO:0050830">
    <property type="term" value="P:defense response to Gram-positive bacterium"/>
    <property type="evidence" value="ECO:0007669"/>
    <property type="project" value="TreeGrafter"/>
</dbReference>
<keyword evidence="4" id="KW-1185">Reference proteome</keyword>